<accession>A0AAV4WRC9</accession>
<name>A0AAV4WRC9_CAEEX</name>
<evidence type="ECO:0000313" key="2">
    <source>
        <dbReference type="EMBL" id="GIY85480.1"/>
    </source>
</evidence>
<gene>
    <name evidence="2" type="ORF">CEXT_199291</name>
</gene>
<feature type="compositionally biased region" description="Basic and acidic residues" evidence="1">
    <location>
        <begin position="37"/>
        <end position="60"/>
    </location>
</feature>
<comment type="caution">
    <text evidence="2">The sequence shown here is derived from an EMBL/GenBank/DDBJ whole genome shotgun (WGS) entry which is preliminary data.</text>
</comment>
<dbReference type="EMBL" id="BPLR01016659">
    <property type="protein sequence ID" value="GIY85480.1"/>
    <property type="molecule type" value="Genomic_DNA"/>
</dbReference>
<feature type="region of interest" description="Disordered" evidence="1">
    <location>
        <begin position="24"/>
        <end position="81"/>
    </location>
</feature>
<evidence type="ECO:0000256" key="1">
    <source>
        <dbReference type="SAM" id="MobiDB-lite"/>
    </source>
</evidence>
<organism evidence="2 3">
    <name type="scientific">Caerostris extrusa</name>
    <name type="common">Bark spider</name>
    <name type="synonym">Caerostris bankana</name>
    <dbReference type="NCBI Taxonomy" id="172846"/>
    <lineage>
        <taxon>Eukaryota</taxon>
        <taxon>Metazoa</taxon>
        <taxon>Ecdysozoa</taxon>
        <taxon>Arthropoda</taxon>
        <taxon>Chelicerata</taxon>
        <taxon>Arachnida</taxon>
        <taxon>Araneae</taxon>
        <taxon>Araneomorphae</taxon>
        <taxon>Entelegynae</taxon>
        <taxon>Araneoidea</taxon>
        <taxon>Araneidae</taxon>
        <taxon>Caerostris</taxon>
    </lineage>
</organism>
<keyword evidence="3" id="KW-1185">Reference proteome</keyword>
<evidence type="ECO:0000313" key="3">
    <source>
        <dbReference type="Proteomes" id="UP001054945"/>
    </source>
</evidence>
<dbReference type="Proteomes" id="UP001054945">
    <property type="component" value="Unassembled WGS sequence"/>
</dbReference>
<sequence>MSPPVTRPSCLKAFSIAFKNYQDYQDPERGAGNSRRTVGDLTHRSVSNHVEEVRDNRKGELSSGPRGIRDNIPTRIPLEDK</sequence>
<dbReference type="AlphaFoldDB" id="A0AAV4WRC9"/>
<reference evidence="2 3" key="1">
    <citation type="submission" date="2021-06" db="EMBL/GenBank/DDBJ databases">
        <title>Caerostris extrusa draft genome.</title>
        <authorList>
            <person name="Kono N."/>
            <person name="Arakawa K."/>
        </authorList>
    </citation>
    <scope>NUCLEOTIDE SEQUENCE [LARGE SCALE GENOMIC DNA]</scope>
</reference>
<protein>
    <submittedName>
        <fullName evidence="2">Uncharacterized protein</fullName>
    </submittedName>
</protein>
<proteinExistence type="predicted"/>